<dbReference type="PANTHER" id="PTHR33376">
    <property type="match status" value="1"/>
</dbReference>
<evidence type="ECO:0000313" key="5">
    <source>
        <dbReference type="EMBL" id="SFM49527.1"/>
    </source>
</evidence>
<dbReference type="Proteomes" id="UP000199144">
    <property type="component" value="Unassembled WGS sequence"/>
</dbReference>
<dbReference type="GO" id="GO:0055085">
    <property type="term" value="P:transmembrane transport"/>
    <property type="evidence" value="ECO:0007669"/>
    <property type="project" value="InterPro"/>
</dbReference>
<evidence type="ECO:0000256" key="1">
    <source>
        <dbReference type="ARBA" id="ARBA00004418"/>
    </source>
</evidence>
<dbReference type="PANTHER" id="PTHR33376:SF5">
    <property type="entry name" value="EXTRACYTOPLASMIC SOLUTE RECEPTOR PROTEIN"/>
    <property type="match status" value="1"/>
</dbReference>
<dbReference type="EMBL" id="FOTQ01000008">
    <property type="protein sequence ID" value="SFM49527.1"/>
    <property type="molecule type" value="Genomic_DNA"/>
</dbReference>
<comment type="subcellular location">
    <subcellularLocation>
        <location evidence="1">Periplasm</location>
    </subcellularLocation>
</comment>
<accession>A0A1I4RBC4</accession>
<feature type="chain" id="PRO_5011664808" evidence="4">
    <location>
        <begin position="31"/>
        <end position="340"/>
    </location>
</feature>
<evidence type="ECO:0000256" key="4">
    <source>
        <dbReference type="SAM" id="SignalP"/>
    </source>
</evidence>
<evidence type="ECO:0000256" key="2">
    <source>
        <dbReference type="ARBA" id="ARBA00022729"/>
    </source>
</evidence>
<proteinExistence type="predicted"/>
<dbReference type="InterPro" id="IPR038404">
    <property type="entry name" value="TRAP_DctP_sf"/>
</dbReference>
<dbReference type="CDD" id="cd13683">
    <property type="entry name" value="PBP2_TRAP_DctP6_7"/>
    <property type="match status" value="1"/>
</dbReference>
<organism evidence="5 6">
    <name type="scientific">Shimia aestuarii</name>
    <dbReference type="NCBI Taxonomy" id="254406"/>
    <lineage>
        <taxon>Bacteria</taxon>
        <taxon>Pseudomonadati</taxon>
        <taxon>Pseudomonadota</taxon>
        <taxon>Alphaproteobacteria</taxon>
        <taxon>Rhodobacterales</taxon>
        <taxon>Roseobacteraceae</taxon>
    </lineage>
</organism>
<evidence type="ECO:0000256" key="3">
    <source>
        <dbReference type="ARBA" id="ARBA00022764"/>
    </source>
</evidence>
<dbReference type="GO" id="GO:0042597">
    <property type="term" value="C:periplasmic space"/>
    <property type="evidence" value="ECO:0007669"/>
    <property type="project" value="UniProtKB-SubCell"/>
</dbReference>
<dbReference type="STRING" id="254406.SAMN04488042_1086"/>
<sequence length="340" mass="36651">MKLANITRRAAIGAIAGATAFATLATSASADTVRLRFHTFYGTEIDPIIKKFRASVKDASGGDLRVQVFRGGELVASDQLLDAASKGSVDIVHGVGGYWSGQVDIGNIEAGLPGAWTSVDEAKALFASEPVDALLTQAYEEAGVVYLGKGYGHSYDLLTSEPVTSLEDLKTRKIRATSNVAKVLETFGIPTVYLPAQELYIGMSTGVIDGAIYGGPVEYEQLKLNETASHYTYLNMLMPGWTETFLANPASWNELSDEHKAIMETAVAQFAQDIHDWLAEGNQSVIDKGDVFEFSTLPSEDSNAITAASQGVWDEEAGRSERNAEFIRILKENAQAQGRL</sequence>
<dbReference type="Gene3D" id="3.40.190.170">
    <property type="entry name" value="Bacterial extracellular solute-binding protein, family 7"/>
    <property type="match status" value="1"/>
</dbReference>
<dbReference type="RefSeq" id="WP_093095178.1">
    <property type="nucleotide sequence ID" value="NZ_FOTQ01000008.1"/>
</dbReference>
<keyword evidence="3" id="KW-0574">Periplasm</keyword>
<dbReference type="NCBIfam" id="NF037995">
    <property type="entry name" value="TRAP_S1"/>
    <property type="match status" value="1"/>
</dbReference>
<dbReference type="Pfam" id="PF03480">
    <property type="entry name" value="DctP"/>
    <property type="match status" value="1"/>
</dbReference>
<dbReference type="InterPro" id="IPR018389">
    <property type="entry name" value="DctP_fam"/>
</dbReference>
<feature type="signal peptide" evidence="4">
    <location>
        <begin position="1"/>
        <end position="30"/>
    </location>
</feature>
<evidence type="ECO:0000313" key="6">
    <source>
        <dbReference type="Proteomes" id="UP000199144"/>
    </source>
</evidence>
<dbReference type="OrthoDB" id="9769667at2"/>
<gene>
    <name evidence="5" type="ORF">SAMN04488042_1086</name>
</gene>
<protein>
    <submittedName>
        <fullName evidence="5">TRAP-type C4-dicarboxylate transport system, substrate-binding protein</fullName>
    </submittedName>
</protein>
<keyword evidence="6" id="KW-1185">Reference proteome</keyword>
<name>A0A1I4RBC4_9RHOB</name>
<dbReference type="AlphaFoldDB" id="A0A1I4RBC4"/>
<keyword evidence="2 4" id="KW-0732">Signal</keyword>
<dbReference type="InterPro" id="IPR006311">
    <property type="entry name" value="TAT_signal"/>
</dbReference>
<reference evidence="5 6" key="1">
    <citation type="submission" date="2016-10" db="EMBL/GenBank/DDBJ databases">
        <authorList>
            <person name="de Groot N.N."/>
        </authorList>
    </citation>
    <scope>NUCLEOTIDE SEQUENCE [LARGE SCALE GENOMIC DNA]</scope>
    <source>
        <strain evidence="5 6">DSM 15283</strain>
    </source>
</reference>
<dbReference type="PROSITE" id="PS51318">
    <property type="entry name" value="TAT"/>
    <property type="match status" value="1"/>
</dbReference>